<evidence type="ECO:0000313" key="8">
    <source>
        <dbReference type="Proteomes" id="UP000317078"/>
    </source>
</evidence>
<organism evidence="7 8">
    <name type="scientific">Muricoccus nepalensis</name>
    <dbReference type="NCBI Taxonomy" id="1854500"/>
    <lineage>
        <taxon>Bacteria</taxon>
        <taxon>Pseudomonadati</taxon>
        <taxon>Pseudomonadota</taxon>
        <taxon>Alphaproteobacteria</taxon>
        <taxon>Acetobacterales</taxon>
        <taxon>Roseomonadaceae</taxon>
        <taxon>Muricoccus</taxon>
    </lineage>
</organism>
<dbReference type="Gene3D" id="3.40.50.300">
    <property type="entry name" value="P-loop containing nucleotide triphosphate hydrolases"/>
    <property type="match status" value="1"/>
</dbReference>
<dbReference type="NCBIfam" id="TIGR01727">
    <property type="entry name" value="oligo_HPY"/>
    <property type="match status" value="1"/>
</dbReference>
<dbReference type="RefSeq" id="WP_140882064.1">
    <property type="nucleotide sequence ID" value="NZ_RCZP01000004.1"/>
</dbReference>
<evidence type="ECO:0000313" key="7">
    <source>
        <dbReference type="EMBL" id="TPG59079.1"/>
    </source>
</evidence>
<accession>A0A502GAP0</accession>
<proteinExistence type="inferred from homology"/>
<sequence length="356" mass="38112">MSDAPLLQLDGVTRHFPVRDALGRRRGAVRAVDGVSLSVMEGEVLAVVGESGCGKSTLGRLALRLEELDAGSVRFAGLDLRAMPAAALRRQRRHMGMIFQDPYASLDPRMTVGQAVAEPLRLHRLVPRAAERDRVAELLARVGLRPEHADRWPHEFSGGQRQRIAIARALASGPRLVIGDEPVSALDVSVQAQVINLLQDLIREFRLAFVLISHDLAVVRHVADRVVVMYLGRVVEEGPAGDLFAAPRHPYTRALLASVPGAGPKGPPLQGDLPSPISPPAACRFHTRCPHAQPVCREVDPPLAAGATAPTPAHRAACHFQDALPPLPAAVPPSGGERLARLQAFFAPPSRTGTAA</sequence>
<dbReference type="SMART" id="SM00382">
    <property type="entry name" value="AAA"/>
    <property type="match status" value="1"/>
</dbReference>
<evidence type="ECO:0000256" key="5">
    <source>
        <dbReference type="ARBA" id="ARBA00022840"/>
    </source>
</evidence>
<dbReference type="GO" id="GO:0005886">
    <property type="term" value="C:plasma membrane"/>
    <property type="evidence" value="ECO:0007669"/>
    <property type="project" value="UniProtKB-SubCell"/>
</dbReference>
<dbReference type="InterPro" id="IPR003593">
    <property type="entry name" value="AAA+_ATPase"/>
</dbReference>
<evidence type="ECO:0000259" key="6">
    <source>
        <dbReference type="PROSITE" id="PS50893"/>
    </source>
</evidence>
<dbReference type="PANTHER" id="PTHR43776:SF7">
    <property type="entry name" value="D,D-DIPEPTIDE TRANSPORT ATP-BINDING PROTEIN DDPF-RELATED"/>
    <property type="match status" value="1"/>
</dbReference>
<keyword evidence="4" id="KW-0547">Nucleotide-binding</keyword>
<dbReference type="InterPro" id="IPR013563">
    <property type="entry name" value="Oligopep_ABC_C"/>
</dbReference>
<dbReference type="InterPro" id="IPR050319">
    <property type="entry name" value="ABC_transp_ATP-bind"/>
</dbReference>
<dbReference type="PANTHER" id="PTHR43776">
    <property type="entry name" value="TRANSPORT ATP-BINDING PROTEIN"/>
    <property type="match status" value="1"/>
</dbReference>
<name>A0A502GAP0_9PROT</name>
<dbReference type="PROSITE" id="PS50893">
    <property type="entry name" value="ABC_TRANSPORTER_2"/>
    <property type="match status" value="1"/>
</dbReference>
<dbReference type="InterPro" id="IPR017871">
    <property type="entry name" value="ABC_transporter-like_CS"/>
</dbReference>
<evidence type="ECO:0000256" key="2">
    <source>
        <dbReference type="ARBA" id="ARBA00005417"/>
    </source>
</evidence>
<keyword evidence="8" id="KW-1185">Reference proteome</keyword>
<keyword evidence="3" id="KW-0813">Transport</keyword>
<dbReference type="GO" id="GO:0015833">
    <property type="term" value="P:peptide transport"/>
    <property type="evidence" value="ECO:0007669"/>
    <property type="project" value="InterPro"/>
</dbReference>
<dbReference type="Pfam" id="PF00005">
    <property type="entry name" value="ABC_tran"/>
    <property type="match status" value="1"/>
</dbReference>
<dbReference type="Proteomes" id="UP000317078">
    <property type="component" value="Unassembled WGS sequence"/>
</dbReference>
<comment type="similarity">
    <text evidence="2">Belongs to the ABC transporter superfamily.</text>
</comment>
<dbReference type="EMBL" id="RCZP01000004">
    <property type="protein sequence ID" value="TPG59079.1"/>
    <property type="molecule type" value="Genomic_DNA"/>
</dbReference>
<gene>
    <name evidence="7" type="ORF">EAH89_06905</name>
</gene>
<evidence type="ECO:0000256" key="4">
    <source>
        <dbReference type="ARBA" id="ARBA00022741"/>
    </source>
</evidence>
<evidence type="ECO:0000256" key="3">
    <source>
        <dbReference type="ARBA" id="ARBA00022448"/>
    </source>
</evidence>
<dbReference type="OrthoDB" id="9767950at2"/>
<dbReference type="InterPro" id="IPR027417">
    <property type="entry name" value="P-loop_NTPase"/>
</dbReference>
<dbReference type="AlphaFoldDB" id="A0A502GAP0"/>
<reference evidence="7 8" key="1">
    <citation type="journal article" date="2019" name="Environ. Microbiol.">
        <title>Species interactions and distinct microbial communities in high Arctic permafrost affected cryosols are associated with the CH4 and CO2 gas fluxes.</title>
        <authorList>
            <person name="Altshuler I."/>
            <person name="Hamel J."/>
            <person name="Turney S."/>
            <person name="Magnuson E."/>
            <person name="Levesque R."/>
            <person name="Greer C."/>
            <person name="Whyte L.G."/>
        </authorList>
    </citation>
    <scope>NUCLEOTIDE SEQUENCE [LARGE SCALE GENOMIC DNA]</scope>
    <source>
        <strain evidence="7 8">S9.3B</strain>
    </source>
</reference>
<dbReference type="Pfam" id="PF08352">
    <property type="entry name" value="oligo_HPY"/>
    <property type="match status" value="1"/>
</dbReference>
<dbReference type="PROSITE" id="PS00211">
    <property type="entry name" value="ABC_TRANSPORTER_1"/>
    <property type="match status" value="1"/>
</dbReference>
<comment type="caution">
    <text evidence="7">The sequence shown here is derived from an EMBL/GenBank/DDBJ whole genome shotgun (WGS) entry which is preliminary data.</text>
</comment>
<keyword evidence="5 7" id="KW-0067">ATP-binding</keyword>
<evidence type="ECO:0000256" key="1">
    <source>
        <dbReference type="ARBA" id="ARBA00004417"/>
    </source>
</evidence>
<dbReference type="InterPro" id="IPR003439">
    <property type="entry name" value="ABC_transporter-like_ATP-bd"/>
</dbReference>
<dbReference type="SUPFAM" id="SSF52540">
    <property type="entry name" value="P-loop containing nucleoside triphosphate hydrolases"/>
    <property type="match status" value="1"/>
</dbReference>
<dbReference type="FunFam" id="3.40.50.300:FF:000016">
    <property type="entry name" value="Oligopeptide ABC transporter ATP-binding component"/>
    <property type="match status" value="1"/>
</dbReference>
<dbReference type="GO" id="GO:0016887">
    <property type="term" value="F:ATP hydrolysis activity"/>
    <property type="evidence" value="ECO:0007669"/>
    <property type="project" value="InterPro"/>
</dbReference>
<dbReference type="GO" id="GO:0005524">
    <property type="term" value="F:ATP binding"/>
    <property type="evidence" value="ECO:0007669"/>
    <property type="project" value="UniProtKB-KW"/>
</dbReference>
<comment type="subcellular location">
    <subcellularLocation>
        <location evidence="1">Cell inner membrane</location>
        <topology evidence="1">Peripheral membrane protein</topology>
    </subcellularLocation>
</comment>
<feature type="domain" description="ABC transporter" evidence="6">
    <location>
        <begin position="7"/>
        <end position="256"/>
    </location>
</feature>
<dbReference type="GO" id="GO:0055085">
    <property type="term" value="P:transmembrane transport"/>
    <property type="evidence" value="ECO:0007669"/>
    <property type="project" value="UniProtKB-ARBA"/>
</dbReference>
<dbReference type="CDD" id="cd03257">
    <property type="entry name" value="ABC_NikE_OppD_transporters"/>
    <property type="match status" value="1"/>
</dbReference>
<protein>
    <submittedName>
        <fullName evidence="7">ATP-binding cassette domain-containing protein</fullName>
    </submittedName>
</protein>